<sequence>MKLFKCFNLFHGQSSNPHIYESPERNTPTGSPTFTVLSNSPENRISRMLGFSTSLTPDGLPDFTQMFRQPKTPMQSRITSPKKVIIVNPDSTRCLGVQRQIKTTCTTTPSMQLLRERLSTLSGPETPRLSSSTITM</sequence>
<name>A0A6G6BZQ4_9GEMI</name>
<organism evidence="1">
    <name type="scientific">Tomato common mosaic virus</name>
    <dbReference type="NCBI Taxonomy" id="536084"/>
    <lineage>
        <taxon>Viruses</taxon>
        <taxon>Monodnaviria</taxon>
        <taxon>Shotokuvirae</taxon>
        <taxon>Cressdnaviricota</taxon>
        <taxon>Repensiviricetes</taxon>
        <taxon>Geplafuvirales</taxon>
        <taxon>Geminiviridae</taxon>
        <taxon>Begomovirus</taxon>
        <taxon>Begomovirus solanumvulgarismusivi</taxon>
    </lineage>
</organism>
<proteinExistence type="predicted"/>
<dbReference type="EMBL" id="MN156311">
    <property type="protein sequence ID" value="QID57455.1"/>
    <property type="molecule type" value="Genomic_DNA"/>
</dbReference>
<reference evidence="1" key="1">
    <citation type="submission" date="2019-07" db="EMBL/GenBank/DDBJ databases">
        <authorList>
            <person name="Duarte M.F."/>
            <person name="Boiteux L.S."/>
            <person name="Fonseca M.E.N."/>
            <person name="Costa H."/>
            <person name="Melo F.L."/>
            <person name="Pereira-Carvalho R.C."/>
        </authorList>
    </citation>
    <scope>NUCLEOTIDE SEQUENCE</scope>
    <source>
        <strain evidence="1">ES007</strain>
    </source>
</reference>
<accession>A0A6G6BZQ4</accession>
<protein>
    <submittedName>
        <fullName evidence="1">AC4 protein</fullName>
    </submittedName>
</protein>
<gene>
    <name evidence="1" type="primary">AC4</name>
</gene>
<evidence type="ECO:0000313" key="1">
    <source>
        <dbReference type="EMBL" id="QID57455.1"/>
    </source>
</evidence>